<dbReference type="Proteomes" id="UP001058016">
    <property type="component" value="Chromosome"/>
</dbReference>
<accession>A0A9Q9CFX1</accession>
<feature type="domain" description="DUF4097" evidence="2">
    <location>
        <begin position="87"/>
        <end position="262"/>
    </location>
</feature>
<keyword evidence="1" id="KW-0472">Membrane</keyword>
<dbReference type="RefSeq" id="WP_212724454.1">
    <property type="nucleotide sequence ID" value="NZ_CP071249.1"/>
</dbReference>
<proteinExistence type="predicted"/>
<dbReference type="EMBL" id="CP071249">
    <property type="protein sequence ID" value="UUF06582.1"/>
    <property type="molecule type" value="Genomic_DNA"/>
</dbReference>
<dbReference type="AlphaFoldDB" id="A0A9Q9CFX1"/>
<evidence type="ECO:0000313" key="3">
    <source>
        <dbReference type="EMBL" id="UUF06582.1"/>
    </source>
</evidence>
<keyword evidence="1" id="KW-0812">Transmembrane</keyword>
<dbReference type="Gene3D" id="2.160.20.120">
    <property type="match status" value="1"/>
</dbReference>
<dbReference type="EMBL" id="CP071250">
    <property type="protein sequence ID" value="UUF07833.1"/>
    <property type="molecule type" value="Genomic_DNA"/>
</dbReference>
<keyword evidence="5" id="KW-1185">Reference proteome</keyword>
<name>A0A9Q9CFX1_9FIRM</name>
<dbReference type="Proteomes" id="UP001058072">
    <property type="component" value="Chromosome"/>
</dbReference>
<sequence length="319" mass="35841">MKKYLIYSIVLAVILFVGSLITLMIYEVTKLPDSLNRIITEVEEFTNHEFQLDFNKKFTSNLTYETGLDGQSIYESQYFWQGIQLDIEADLVNADVTVQKTDGDHIEVAIETKVPERYRIDFDGRELQIKEKKQVRFWLFGWNNYQKAQVVIKVPTESVDVNLETINGDVMIELSGIDLAASTVNGDVTISHSAFTQANLSVVNGEIFVTDSNVSNVLCLQTVNGSLDVERVKADRFIAETVKGDFLLSDISGRGLSTSTVNGDFSGYNIYLSEIAVEKLNGSFKLVNEDSTYQIQSLKLSGLQKNHEIQANILNISYN</sequence>
<evidence type="ECO:0000313" key="4">
    <source>
        <dbReference type="EMBL" id="UUF07833.1"/>
    </source>
</evidence>
<keyword evidence="1" id="KW-1133">Transmembrane helix</keyword>
<evidence type="ECO:0000259" key="2">
    <source>
        <dbReference type="Pfam" id="PF13349"/>
    </source>
</evidence>
<gene>
    <name evidence="3" type="ORF">J0J69_03075</name>
    <name evidence="4" type="ORF">J0J70_09415</name>
</gene>
<dbReference type="Pfam" id="PF13349">
    <property type="entry name" value="DUF4097"/>
    <property type="match status" value="1"/>
</dbReference>
<evidence type="ECO:0000313" key="6">
    <source>
        <dbReference type="Proteomes" id="UP001058072"/>
    </source>
</evidence>
<reference evidence="4 5" key="1">
    <citation type="submission" date="2021-03" db="EMBL/GenBank/DDBJ databases">
        <title>Comparative Genomics and Metabolomics in the genus Turicibacter.</title>
        <authorList>
            <person name="Maki J."/>
            <person name="Looft T."/>
        </authorList>
    </citation>
    <scope>NUCLEOTIDE SEQUENCE</scope>
    <source>
        <strain evidence="4">ISU324</strain>
        <strain evidence="3 5">MMM721</strain>
    </source>
</reference>
<protein>
    <submittedName>
        <fullName evidence="4">DUF4097 family beta strand repeat protein</fullName>
    </submittedName>
</protein>
<evidence type="ECO:0000256" key="1">
    <source>
        <dbReference type="SAM" id="Phobius"/>
    </source>
</evidence>
<evidence type="ECO:0000313" key="5">
    <source>
        <dbReference type="Proteomes" id="UP001058016"/>
    </source>
</evidence>
<feature type="transmembrane region" description="Helical" evidence="1">
    <location>
        <begin position="6"/>
        <end position="26"/>
    </location>
</feature>
<organism evidence="4 6">
    <name type="scientific">Turicibacter bilis</name>
    <dbReference type="NCBI Taxonomy" id="2735723"/>
    <lineage>
        <taxon>Bacteria</taxon>
        <taxon>Bacillati</taxon>
        <taxon>Bacillota</taxon>
        <taxon>Erysipelotrichia</taxon>
        <taxon>Erysipelotrichales</taxon>
        <taxon>Turicibacteraceae</taxon>
        <taxon>Turicibacter</taxon>
    </lineage>
</organism>
<dbReference type="InterPro" id="IPR025164">
    <property type="entry name" value="Toastrack_DUF4097"/>
</dbReference>